<dbReference type="KEGG" id="vap:Vapar_3715"/>
<accession>C5CUB8</accession>
<dbReference type="AlphaFoldDB" id="C5CUB8"/>
<protein>
    <submittedName>
        <fullName evidence="1">Uncharacterized protein</fullName>
    </submittedName>
</protein>
<name>C5CUB8_VARPS</name>
<dbReference type="HOGENOM" id="CLU_164843_0_0_4"/>
<proteinExistence type="predicted"/>
<organism evidence="1">
    <name type="scientific">Variovorax paradoxus (strain S110)</name>
    <dbReference type="NCBI Taxonomy" id="543728"/>
    <lineage>
        <taxon>Bacteria</taxon>
        <taxon>Pseudomonadati</taxon>
        <taxon>Pseudomonadota</taxon>
        <taxon>Betaproteobacteria</taxon>
        <taxon>Burkholderiales</taxon>
        <taxon>Comamonadaceae</taxon>
        <taxon>Variovorax</taxon>
    </lineage>
</organism>
<sequence length="122" mass="11311">MSSSDSGSPTAARMLISLQRLEGGGLFGAGAFSASSGCGDAATATACGFGLAFGRAAGAGGGFGCTGLVTGGAAGAGSRGTAAERQGVRHGFVSAAAGMAPPHSAITIAIGAMAENGEDRGG</sequence>
<dbReference type="OrthoDB" id="8859339at2"/>
<gene>
    <name evidence="1" type="ordered locus">Vapar_3715</name>
</gene>
<dbReference type="EMBL" id="CP001635">
    <property type="protein sequence ID" value="ACS20331.1"/>
    <property type="molecule type" value="Genomic_DNA"/>
</dbReference>
<reference evidence="1" key="1">
    <citation type="submission" date="2009-06" db="EMBL/GenBank/DDBJ databases">
        <title>Complete sequence of chromosome 1 of Variovorax paradoxus S110.</title>
        <authorList>
            <consortium name="US DOE Joint Genome Institute"/>
            <person name="Lucas S."/>
            <person name="Copeland A."/>
            <person name="Lapidus A."/>
            <person name="Glavina del Rio T."/>
            <person name="Tice H."/>
            <person name="Bruce D."/>
            <person name="Goodwin L."/>
            <person name="Pitluck S."/>
            <person name="Chertkov O."/>
            <person name="Brettin T."/>
            <person name="Detter J.C."/>
            <person name="Han C."/>
            <person name="Larimer F."/>
            <person name="Land M."/>
            <person name="Hauser L."/>
            <person name="Kyrpides N."/>
            <person name="Ovchinnikova G."/>
            <person name="Orwin P."/>
            <person name="Leadbetter J.R."/>
            <person name="Spain J.C."/>
            <person name="Han J.I."/>
        </authorList>
    </citation>
    <scope>NUCLEOTIDE SEQUENCE</scope>
    <source>
        <strain evidence="1">S110</strain>
    </source>
</reference>
<evidence type="ECO:0000313" key="1">
    <source>
        <dbReference type="EMBL" id="ACS20331.1"/>
    </source>
</evidence>